<dbReference type="InterPro" id="IPR005872">
    <property type="entry name" value="SUI1_arc_bac"/>
</dbReference>
<protein>
    <submittedName>
        <fullName evidence="5">Translation initiation factor 1</fullName>
    </submittedName>
</protein>
<sequence>MKKKQRYSGIVYSTDDAFVYHEEEPNEESTLSKNKQDLRVMLDKKMRGGKMVTLVKGFVGTPEDLEALGKLLKQKCGVGGSAKQGEIIIQGDFRQRVLQLLIDEGYRAKLAGG</sequence>
<dbReference type="InterPro" id="IPR001950">
    <property type="entry name" value="SUI1"/>
</dbReference>
<dbReference type="SUPFAM" id="SSF55159">
    <property type="entry name" value="eIF1-like"/>
    <property type="match status" value="1"/>
</dbReference>
<dbReference type="InterPro" id="IPR036877">
    <property type="entry name" value="SUI1_dom_sf"/>
</dbReference>
<accession>A0A1T5EGA1</accession>
<dbReference type="PIRSF" id="PIRSF037511">
    <property type="entry name" value="Transl_init_SUI1_pro"/>
    <property type="match status" value="1"/>
</dbReference>
<dbReference type="Gene3D" id="3.30.780.10">
    <property type="entry name" value="SUI1-like domain"/>
    <property type="match status" value="1"/>
</dbReference>
<gene>
    <name evidence="5" type="ORF">SAMN05660226_03305</name>
</gene>
<dbReference type="GO" id="GO:0001731">
    <property type="term" value="P:formation of translation preinitiation complex"/>
    <property type="evidence" value="ECO:0007669"/>
    <property type="project" value="TreeGrafter"/>
</dbReference>
<keyword evidence="2" id="KW-0810">Translation regulation</keyword>
<dbReference type="PANTHER" id="PTHR12789:SF0">
    <property type="entry name" value="DENSITY-REGULATED PROTEIN"/>
    <property type="match status" value="1"/>
</dbReference>
<name>A0A1T5EGA1_9SPHI</name>
<dbReference type="RefSeq" id="WP_079717959.1">
    <property type="nucleotide sequence ID" value="NZ_FUYS01000009.1"/>
</dbReference>
<comment type="similarity">
    <text evidence="1">Belongs to the SUI1 family.</text>
</comment>
<dbReference type="CDD" id="cd11567">
    <property type="entry name" value="YciH_like"/>
    <property type="match status" value="1"/>
</dbReference>
<feature type="domain" description="SUI1" evidence="4">
    <location>
        <begin position="39"/>
        <end position="105"/>
    </location>
</feature>
<evidence type="ECO:0000256" key="3">
    <source>
        <dbReference type="ARBA" id="ARBA00022917"/>
    </source>
</evidence>
<dbReference type="GO" id="GO:0003743">
    <property type="term" value="F:translation initiation factor activity"/>
    <property type="evidence" value="ECO:0007669"/>
    <property type="project" value="UniProtKB-KW"/>
</dbReference>
<evidence type="ECO:0000259" key="4">
    <source>
        <dbReference type="PROSITE" id="PS50296"/>
    </source>
</evidence>
<evidence type="ECO:0000256" key="2">
    <source>
        <dbReference type="ARBA" id="ARBA00022845"/>
    </source>
</evidence>
<keyword evidence="6" id="KW-1185">Reference proteome</keyword>
<dbReference type="GO" id="GO:0003729">
    <property type="term" value="F:mRNA binding"/>
    <property type="evidence" value="ECO:0007669"/>
    <property type="project" value="TreeGrafter"/>
</dbReference>
<proteinExistence type="inferred from homology"/>
<evidence type="ECO:0000313" key="6">
    <source>
        <dbReference type="Proteomes" id="UP000190541"/>
    </source>
</evidence>
<dbReference type="AlphaFoldDB" id="A0A1T5EGA1"/>
<dbReference type="Pfam" id="PF01253">
    <property type="entry name" value="SUI1"/>
    <property type="match status" value="1"/>
</dbReference>
<dbReference type="EMBL" id="FUYS01000009">
    <property type="protein sequence ID" value="SKB82710.1"/>
    <property type="molecule type" value="Genomic_DNA"/>
</dbReference>
<dbReference type="PANTHER" id="PTHR12789">
    <property type="entry name" value="DENSITY-REGULATED PROTEIN HOMOLOG"/>
    <property type="match status" value="1"/>
</dbReference>
<dbReference type="InterPro" id="IPR050318">
    <property type="entry name" value="DENR/SUI1_TIF"/>
</dbReference>
<dbReference type="STRING" id="623280.SAMN05660226_03305"/>
<dbReference type="GO" id="GO:0002188">
    <property type="term" value="P:translation reinitiation"/>
    <property type="evidence" value="ECO:0007669"/>
    <property type="project" value="TreeGrafter"/>
</dbReference>
<dbReference type="PROSITE" id="PS50296">
    <property type="entry name" value="SUI1"/>
    <property type="match status" value="1"/>
</dbReference>
<dbReference type="Proteomes" id="UP000190541">
    <property type="component" value="Unassembled WGS sequence"/>
</dbReference>
<evidence type="ECO:0000313" key="5">
    <source>
        <dbReference type="EMBL" id="SKB82710.1"/>
    </source>
</evidence>
<reference evidence="5 6" key="1">
    <citation type="submission" date="2017-02" db="EMBL/GenBank/DDBJ databases">
        <authorList>
            <person name="Peterson S.W."/>
        </authorList>
    </citation>
    <scope>NUCLEOTIDE SEQUENCE [LARGE SCALE GENOMIC DNA]</scope>
    <source>
        <strain evidence="5 6">DSM 22899</strain>
    </source>
</reference>
<evidence type="ECO:0000256" key="1">
    <source>
        <dbReference type="ARBA" id="ARBA00005422"/>
    </source>
</evidence>
<organism evidence="5 6">
    <name type="scientific">Parapedobacter luteus</name>
    <dbReference type="NCBI Taxonomy" id="623280"/>
    <lineage>
        <taxon>Bacteria</taxon>
        <taxon>Pseudomonadati</taxon>
        <taxon>Bacteroidota</taxon>
        <taxon>Sphingobacteriia</taxon>
        <taxon>Sphingobacteriales</taxon>
        <taxon>Sphingobacteriaceae</taxon>
        <taxon>Parapedobacter</taxon>
    </lineage>
</organism>
<dbReference type="GO" id="GO:0006417">
    <property type="term" value="P:regulation of translation"/>
    <property type="evidence" value="ECO:0007669"/>
    <property type="project" value="UniProtKB-KW"/>
</dbReference>
<keyword evidence="5" id="KW-0396">Initiation factor</keyword>
<keyword evidence="3" id="KW-0648">Protein biosynthesis</keyword>
<dbReference type="OrthoDB" id="9792915at2"/>